<dbReference type="GO" id="GO:0003723">
    <property type="term" value="F:RNA binding"/>
    <property type="evidence" value="ECO:0007669"/>
    <property type="project" value="InterPro"/>
</dbReference>
<evidence type="ECO:0000313" key="3">
    <source>
        <dbReference type="EMBL" id="KAK3220978.1"/>
    </source>
</evidence>
<dbReference type="AlphaFoldDB" id="A0AAE0AMW0"/>
<dbReference type="PANTHER" id="PTHR47926:SF347">
    <property type="entry name" value="PENTATRICOPEPTIDE REPEAT-CONTAINING PROTEIN"/>
    <property type="match status" value="1"/>
</dbReference>
<accession>A0AAE0AMW0</accession>
<evidence type="ECO:0000256" key="1">
    <source>
        <dbReference type="ARBA" id="ARBA00022737"/>
    </source>
</evidence>
<name>A0AAE0AMW0_9ROSI</name>
<gene>
    <name evidence="3" type="ORF">Dsin_014948</name>
</gene>
<protein>
    <recommendedName>
        <fullName evidence="5">Pentatricopeptide repeat-containing protein</fullName>
    </recommendedName>
</protein>
<keyword evidence="1" id="KW-0677">Repeat</keyword>
<reference evidence="3" key="1">
    <citation type="journal article" date="2023" name="Plant J.">
        <title>Genome sequences and population genomics provide insights into the demographic history, inbreeding, and mutation load of two 'living fossil' tree species of Dipteronia.</title>
        <authorList>
            <person name="Feng Y."/>
            <person name="Comes H.P."/>
            <person name="Chen J."/>
            <person name="Zhu S."/>
            <person name="Lu R."/>
            <person name="Zhang X."/>
            <person name="Li P."/>
            <person name="Qiu J."/>
            <person name="Olsen K.M."/>
            <person name="Qiu Y."/>
        </authorList>
    </citation>
    <scope>NUCLEOTIDE SEQUENCE</scope>
    <source>
        <strain evidence="3">NBL</strain>
    </source>
</reference>
<dbReference type="GO" id="GO:0009451">
    <property type="term" value="P:RNA modification"/>
    <property type="evidence" value="ECO:0007669"/>
    <property type="project" value="InterPro"/>
</dbReference>
<evidence type="ECO:0000313" key="4">
    <source>
        <dbReference type="Proteomes" id="UP001281410"/>
    </source>
</evidence>
<comment type="caution">
    <text evidence="3">The sequence shown here is derived from an EMBL/GenBank/DDBJ whole genome shotgun (WGS) entry which is preliminary data.</text>
</comment>
<feature type="repeat" description="PPR" evidence="2">
    <location>
        <begin position="61"/>
        <end position="95"/>
    </location>
</feature>
<dbReference type="Pfam" id="PF01535">
    <property type="entry name" value="PPR"/>
    <property type="match status" value="1"/>
</dbReference>
<dbReference type="EMBL" id="JANJYJ010000004">
    <property type="protein sequence ID" value="KAK3220978.1"/>
    <property type="molecule type" value="Genomic_DNA"/>
</dbReference>
<evidence type="ECO:0008006" key="5">
    <source>
        <dbReference type="Google" id="ProtNLM"/>
    </source>
</evidence>
<dbReference type="InterPro" id="IPR011990">
    <property type="entry name" value="TPR-like_helical_dom_sf"/>
</dbReference>
<keyword evidence="4" id="KW-1185">Reference proteome</keyword>
<evidence type="ECO:0000256" key="2">
    <source>
        <dbReference type="PROSITE-ProRule" id="PRU00708"/>
    </source>
</evidence>
<dbReference type="NCBIfam" id="TIGR00756">
    <property type="entry name" value="PPR"/>
    <property type="match status" value="1"/>
</dbReference>
<dbReference type="InterPro" id="IPR002885">
    <property type="entry name" value="PPR_rpt"/>
</dbReference>
<dbReference type="Pfam" id="PF13041">
    <property type="entry name" value="PPR_2"/>
    <property type="match status" value="1"/>
</dbReference>
<dbReference type="Proteomes" id="UP001281410">
    <property type="component" value="Unassembled WGS sequence"/>
</dbReference>
<sequence>MVLSACARSVDVSYGWRIHCNVIKVGLQSNYFCQGALIELYSKCNKVSDARRVFDGAVDLDTVSWTSMISGYVQAGLPEAALEVFEKMKKLGHIPDQVAFVTVINACVHLGRLDDA</sequence>
<dbReference type="PANTHER" id="PTHR47926">
    <property type="entry name" value="PENTATRICOPEPTIDE REPEAT-CONTAINING PROTEIN"/>
    <property type="match status" value="1"/>
</dbReference>
<dbReference type="InterPro" id="IPR046960">
    <property type="entry name" value="PPR_At4g14850-like_plant"/>
</dbReference>
<organism evidence="3 4">
    <name type="scientific">Dipteronia sinensis</name>
    <dbReference type="NCBI Taxonomy" id="43782"/>
    <lineage>
        <taxon>Eukaryota</taxon>
        <taxon>Viridiplantae</taxon>
        <taxon>Streptophyta</taxon>
        <taxon>Embryophyta</taxon>
        <taxon>Tracheophyta</taxon>
        <taxon>Spermatophyta</taxon>
        <taxon>Magnoliopsida</taxon>
        <taxon>eudicotyledons</taxon>
        <taxon>Gunneridae</taxon>
        <taxon>Pentapetalae</taxon>
        <taxon>rosids</taxon>
        <taxon>malvids</taxon>
        <taxon>Sapindales</taxon>
        <taxon>Sapindaceae</taxon>
        <taxon>Hippocastanoideae</taxon>
        <taxon>Acereae</taxon>
        <taxon>Dipteronia</taxon>
    </lineage>
</organism>
<dbReference type="FunFam" id="1.25.40.10:FF:000073">
    <property type="entry name" value="Pentatricopeptide repeat-containing protein chloroplastic"/>
    <property type="match status" value="1"/>
</dbReference>
<proteinExistence type="predicted"/>
<dbReference type="Gene3D" id="1.25.40.10">
    <property type="entry name" value="Tetratricopeptide repeat domain"/>
    <property type="match status" value="1"/>
</dbReference>
<dbReference type="PROSITE" id="PS51375">
    <property type="entry name" value="PPR"/>
    <property type="match status" value="1"/>
</dbReference>